<accession>A0A2S2E3Z5</accession>
<evidence type="ECO:0000313" key="1">
    <source>
        <dbReference type="EMBL" id="AWL11727.1"/>
    </source>
</evidence>
<name>A0A2S2E3Z5_9ALTE</name>
<protein>
    <submittedName>
        <fullName evidence="1">Uncharacterized protein</fullName>
    </submittedName>
</protein>
<organism evidence="1 2">
    <name type="scientific">Saliniradius amylolyticus</name>
    <dbReference type="NCBI Taxonomy" id="2183582"/>
    <lineage>
        <taxon>Bacteria</taxon>
        <taxon>Pseudomonadati</taxon>
        <taxon>Pseudomonadota</taxon>
        <taxon>Gammaproteobacteria</taxon>
        <taxon>Alteromonadales</taxon>
        <taxon>Alteromonadaceae</taxon>
        <taxon>Saliniradius</taxon>
    </lineage>
</organism>
<dbReference type="OrthoDB" id="6388589at2"/>
<gene>
    <name evidence="1" type="ORF">HMF8227_01246</name>
</gene>
<dbReference type="Proteomes" id="UP000245728">
    <property type="component" value="Chromosome"/>
</dbReference>
<evidence type="ECO:0000313" key="2">
    <source>
        <dbReference type="Proteomes" id="UP000245728"/>
    </source>
</evidence>
<keyword evidence="2" id="KW-1185">Reference proteome</keyword>
<sequence>MKSEVKKKRPSLSCQPVSVKSVMYALLGLCLSACSLTPSSKQESRPVYQAFCLGSEAEARRLGNDIYRNGYSSRVSYWVYGDSSIEISSLALLWEGFDRHNFCDPSTYPIVIRFKKEQTGIATDQVYKWSKIVLENMLRERGVRI</sequence>
<reference evidence="1 2" key="1">
    <citation type="submission" date="2018-05" db="EMBL/GenBank/DDBJ databases">
        <title>Salinimonas sp. HMF8227 Genome sequencing and assembly.</title>
        <authorList>
            <person name="Kang H."/>
            <person name="Kang J."/>
            <person name="Cha I."/>
            <person name="Kim H."/>
            <person name="Joh K."/>
        </authorList>
    </citation>
    <scope>NUCLEOTIDE SEQUENCE [LARGE SCALE GENOMIC DNA]</scope>
    <source>
        <strain evidence="1 2">HMF8227</strain>
    </source>
</reference>
<dbReference type="KEGG" id="salh:HMF8227_01246"/>
<dbReference type="AlphaFoldDB" id="A0A2S2E3Z5"/>
<dbReference type="EMBL" id="CP029347">
    <property type="protein sequence ID" value="AWL11727.1"/>
    <property type="molecule type" value="Genomic_DNA"/>
</dbReference>
<proteinExistence type="predicted"/>
<dbReference type="RefSeq" id="WP_109339347.1">
    <property type="nucleotide sequence ID" value="NZ_CP029347.1"/>
</dbReference>